<name>A0A2H0XD64_UNCKA</name>
<organism evidence="1 2">
    <name type="scientific">candidate division WWE3 bacterium CG08_land_8_20_14_0_20_40_13</name>
    <dbReference type="NCBI Taxonomy" id="1975084"/>
    <lineage>
        <taxon>Bacteria</taxon>
        <taxon>Katanobacteria</taxon>
    </lineage>
</organism>
<proteinExistence type="predicted"/>
<reference evidence="2" key="1">
    <citation type="submission" date="2017-09" db="EMBL/GenBank/DDBJ databases">
        <title>Depth-based differentiation of microbial function through sediment-hosted aquifers and enrichment of novel symbionts in the deep terrestrial subsurface.</title>
        <authorList>
            <person name="Probst A.J."/>
            <person name="Ladd B."/>
            <person name="Jarett J.K."/>
            <person name="Geller-Mcgrath D.E."/>
            <person name="Sieber C.M.K."/>
            <person name="Emerson J.B."/>
            <person name="Anantharaman K."/>
            <person name="Thomas B.C."/>
            <person name="Malmstrom R."/>
            <person name="Stieglmeier M."/>
            <person name="Klingl A."/>
            <person name="Woyke T."/>
            <person name="Ryan C.M."/>
            <person name="Banfield J.F."/>
        </authorList>
    </citation>
    <scope>NUCLEOTIDE SEQUENCE [LARGE SCALE GENOMIC DNA]</scope>
</reference>
<accession>A0A2H0XD64</accession>
<comment type="caution">
    <text evidence="1">The sequence shown here is derived from an EMBL/GenBank/DDBJ whole genome shotgun (WGS) entry which is preliminary data.</text>
</comment>
<dbReference type="EMBL" id="PEYT01000030">
    <property type="protein sequence ID" value="PIS22832.1"/>
    <property type="molecule type" value="Genomic_DNA"/>
</dbReference>
<evidence type="ECO:0000313" key="2">
    <source>
        <dbReference type="Proteomes" id="UP000230340"/>
    </source>
</evidence>
<protein>
    <submittedName>
        <fullName evidence="1">Uncharacterized protein</fullName>
    </submittedName>
</protein>
<gene>
    <name evidence="1" type="ORF">COT49_03390</name>
</gene>
<dbReference type="Proteomes" id="UP000230340">
    <property type="component" value="Unassembled WGS sequence"/>
</dbReference>
<dbReference type="AlphaFoldDB" id="A0A2H0XD64"/>
<evidence type="ECO:0000313" key="1">
    <source>
        <dbReference type="EMBL" id="PIS22832.1"/>
    </source>
</evidence>
<sequence>MRNEHLEADALGNIYRAAYYMAKGDRELATSLVEKTRGVLKSLNDKAQKVIDCKDENSDRFIAEQLLDLYLNFK</sequence>